<keyword evidence="7" id="KW-1185">Reference proteome</keyword>
<dbReference type="Pfam" id="PF00201">
    <property type="entry name" value="UDPGT"/>
    <property type="match status" value="1"/>
</dbReference>
<keyword evidence="3 4" id="KW-0808">Transferase</keyword>
<dbReference type="Proteomes" id="UP001372338">
    <property type="component" value="Unassembled WGS sequence"/>
</dbReference>
<evidence type="ECO:0000256" key="2">
    <source>
        <dbReference type="ARBA" id="ARBA00022676"/>
    </source>
</evidence>
<dbReference type="CDD" id="cd03784">
    <property type="entry name" value="GT1_Gtf-like"/>
    <property type="match status" value="1"/>
</dbReference>
<proteinExistence type="inferred from homology"/>
<dbReference type="InterPro" id="IPR002213">
    <property type="entry name" value="UDP_glucos_trans"/>
</dbReference>
<evidence type="ECO:0000256" key="4">
    <source>
        <dbReference type="RuleBase" id="RU003718"/>
    </source>
</evidence>
<evidence type="ECO:0000256" key="5">
    <source>
        <dbReference type="RuleBase" id="RU362057"/>
    </source>
</evidence>
<gene>
    <name evidence="6" type="ORF">RIF29_29778</name>
</gene>
<dbReference type="SUPFAM" id="SSF53756">
    <property type="entry name" value="UDP-Glycosyltransferase/glycogen phosphorylase"/>
    <property type="match status" value="1"/>
</dbReference>
<dbReference type="FunFam" id="3.40.50.2000:FF:000237">
    <property type="entry name" value="Glycosyltransferase"/>
    <property type="match status" value="1"/>
</dbReference>
<accession>A0AAN9EHH6</accession>
<dbReference type="Gene3D" id="3.40.50.2000">
    <property type="entry name" value="Glycogen Phosphorylase B"/>
    <property type="match status" value="2"/>
</dbReference>
<evidence type="ECO:0000313" key="7">
    <source>
        <dbReference type="Proteomes" id="UP001372338"/>
    </source>
</evidence>
<dbReference type="InterPro" id="IPR035595">
    <property type="entry name" value="UDP_glycos_trans_CS"/>
</dbReference>
<dbReference type="GO" id="GO:0080043">
    <property type="term" value="F:quercetin 3-O-glucosyltransferase activity"/>
    <property type="evidence" value="ECO:0007669"/>
    <property type="project" value="TreeGrafter"/>
</dbReference>
<protein>
    <recommendedName>
        <fullName evidence="5">Glycosyltransferase</fullName>
        <ecNumber evidence="5">2.4.1.-</ecNumber>
    </recommendedName>
</protein>
<evidence type="ECO:0000256" key="3">
    <source>
        <dbReference type="ARBA" id="ARBA00022679"/>
    </source>
</evidence>
<evidence type="ECO:0000256" key="1">
    <source>
        <dbReference type="ARBA" id="ARBA00009995"/>
    </source>
</evidence>
<sequence length="460" mass="52132">MASRAHCIVLAYPSQGHINPMLQFSKLLEHEGVRITLVTTFYYLKKLKKLPSSIALETISDGYDDGFHETDVEKQKLYFDRFREVGSQTLGELIEKLASKGHPVDCVIYDSFLPWTLDVTKKYGIVGAVYLTQNMTVNSIYYHFHLGKIQLPLTDLQISIPTLPPLQHEDMPSFFFDKDPALLEFLVAQFSNVEKADWILCNTFYELEKEVTDWKTKIWPKLRTIGPSIPSMFLDKRLKDDVDYGVSQFTSEEECMTWLDDKPKDSVVYISFGSLAVFDEEQTKEIACGLEDSGSYFLWVVRASEEAKLPKDFGKKTEKGLVVTWCPQMKVLAHEAVGCFVTHCGWNSTLEALCIGVPTIAMPYWSDQSTNAKCFADVWKTGIRAPVDEKKIVRGEALKLCINEVMDSERGKEMKNNAMKWKILATKAVGEGGSSHKNIKEFVNSLFGLQVTCPESQNTL</sequence>
<dbReference type="PANTHER" id="PTHR11926">
    <property type="entry name" value="GLUCOSYL/GLUCURONOSYL TRANSFERASES"/>
    <property type="match status" value="1"/>
</dbReference>
<dbReference type="PANTHER" id="PTHR11926:SF1545">
    <property type="entry name" value="GLYCOSYLTRANSFERASE"/>
    <property type="match status" value="1"/>
</dbReference>
<comment type="caution">
    <text evidence="6">The sequence shown here is derived from an EMBL/GenBank/DDBJ whole genome shotgun (WGS) entry which is preliminary data.</text>
</comment>
<reference evidence="6 7" key="1">
    <citation type="submission" date="2024-01" db="EMBL/GenBank/DDBJ databases">
        <title>The genomes of 5 underutilized Papilionoideae crops provide insights into root nodulation and disease resistanc.</title>
        <authorList>
            <person name="Yuan L."/>
        </authorList>
    </citation>
    <scope>NUCLEOTIDE SEQUENCE [LARGE SCALE GENOMIC DNA]</scope>
    <source>
        <strain evidence="6">ZHUSHIDOU_FW_LH</strain>
        <tissue evidence="6">Leaf</tissue>
    </source>
</reference>
<dbReference type="PROSITE" id="PS00375">
    <property type="entry name" value="UDPGT"/>
    <property type="match status" value="1"/>
</dbReference>
<name>A0AAN9EHH6_CROPI</name>
<dbReference type="AlphaFoldDB" id="A0AAN9EHH6"/>
<dbReference type="EC" id="2.4.1.-" evidence="5"/>
<dbReference type="EMBL" id="JAYWIO010000006">
    <property type="protein sequence ID" value="KAK7256336.1"/>
    <property type="molecule type" value="Genomic_DNA"/>
</dbReference>
<dbReference type="FunFam" id="3.40.50.2000:FF:000057">
    <property type="entry name" value="Glycosyltransferase"/>
    <property type="match status" value="1"/>
</dbReference>
<comment type="similarity">
    <text evidence="1 4">Belongs to the UDP-glycosyltransferase family.</text>
</comment>
<keyword evidence="2 4" id="KW-0328">Glycosyltransferase</keyword>
<organism evidence="6 7">
    <name type="scientific">Crotalaria pallida</name>
    <name type="common">Smooth rattlebox</name>
    <name type="synonym">Crotalaria striata</name>
    <dbReference type="NCBI Taxonomy" id="3830"/>
    <lineage>
        <taxon>Eukaryota</taxon>
        <taxon>Viridiplantae</taxon>
        <taxon>Streptophyta</taxon>
        <taxon>Embryophyta</taxon>
        <taxon>Tracheophyta</taxon>
        <taxon>Spermatophyta</taxon>
        <taxon>Magnoliopsida</taxon>
        <taxon>eudicotyledons</taxon>
        <taxon>Gunneridae</taxon>
        <taxon>Pentapetalae</taxon>
        <taxon>rosids</taxon>
        <taxon>fabids</taxon>
        <taxon>Fabales</taxon>
        <taxon>Fabaceae</taxon>
        <taxon>Papilionoideae</taxon>
        <taxon>50 kb inversion clade</taxon>
        <taxon>genistoids sensu lato</taxon>
        <taxon>core genistoids</taxon>
        <taxon>Crotalarieae</taxon>
        <taxon>Crotalaria</taxon>
    </lineage>
</organism>
<evidence type="ECO:0000313" key="6">
    <source>
        <dbReference type="EMBL" id="KAK7256336.1"/>
    </source>
</evidence>
<dbReference type="GO" id="GO:0080044">
    <property type="term" value="F:quercetin 7-O-glucosyltransferase activity"/>
    <property type="evidence" value="ECO:0007669"/>
    <property type="project" value="TreeGrafter"/>
</dbReference>